<accession>A0A2T1NG77</accession>
<protein>
    <submittedName>
        <fullName evidence="2">Uncharacterized protein</fullName>
    </submittedName>
</protein>
<feature type="chain" id="PRO_5015461532" evidence="1">
    <location>
        <begin position="20"/>
        <end position="337"/>
    </location>
</feature>
<name>A0A2T1NG77_9FLAO</name>
<dbReference type="OrthoDB" id="9775382at2"/>
<sequence>MKKMLFLIMGCAIVSTLTAQENIDELLAAGVNDAKRFSENYIKPANDGLAYGINVGWFNNAATPKRFGFELSLIGNASFIKDEQKTFNLNVAEYENIRFPDNSPNKNVATALGHNDPAQTVIITYEDPIFGNQEAEFELPTGIGAANINIIPTVFLQASFSPFNGTQVKARYFPKVDREDAKVGLYGFGLQQDFTALLPADKALPIAISGLVAYTHLDGSYDFTNQGVVNGENQRIETETNTFLYQAIVSTKLKVINFYGSLGYMSGKNKTDLLGTYVVSDGVFFSEEITDPFSISSDTKGLLTTLGASLKAGFFGLNASYTIADFNSASLGINFMF</sequence>
<dbReference type="EMBL" id="PXOQ01000006">
    <property type="protein sequence ID" value="PSG91756.1"/>
    <property type="molecule type" value="Genomic_DNA"/>
</dbReference>
<dbReference type="InterPro" id="IPR046495">
    <property type="entry name" value="DUF6588"/>
</dbReference>
<evidence type="ECO:0000256" key="1">
    <source>
        <dbReference type="SAM" id="SignalP"/>
    </source>
</evidence>
<keyword evidence="3" id="KW-1185">Reference proteome</keyword>
<dbReference type="AlphaFoldDB" id="A0A2T1NG77"/>
<organism evidence="2 3">
    <name type="scientific">Aurantibacter aestuarii</name>
    <dbReference type="NCBI Taxonomy" id="1266046"/>
    <lineage>
        <taxon>Bacteria</taxon>
        <taxon>Pseudomonadati</taxon>
        <taxon>Bacteroidota</taxon>
        <taxon>Flavobacteriia</taxon>
        <taxon>Flavobacteriales</taxon>
        <taxon>Flavobacteriaceae</taxon>
        <taxon>Aurantibacter</taxon>
    </lineage>
</organism>
<dbReference type="Proteomes" id="UP000238426">
    <property type="component" value="Unassembled WGS sequence"/>
</dbReference>
<keyword evidence="1" id="KW-0732">Signal</keyword>
<dbReference type="Pfam" id="PF20230">
    <property type="entry name" value="DUF6588"/>
    <property type="match status" value="1"/>
</dbReference>
<evidence type="ECO:0000313" key="2">
    <source>
        <dbReference type="EMBL" id="PSG91756.1"/>
    </source>
</evidence>
<gene>
    <name evidence="2" type="ORF">C7H52_01170</name>
</gene>
<comment type="caution">
    <text evidence="2">The sequence shown here is derived from an EMBL/GenBank/DDBJ whole genome shotgun (WGS) entry which is preliminary data.</text>
</comment>
<reference evidence="2 3" key="1">
    <citation type="submission" date="2018-03" db="EMBL/GenBank/DDBJ databases">
        <title>Mesoflavibacter sp. HG37 and Mesoflavibacter sp. HG96 sp.nov., two marine bacteria isolated from seawater of Western Pacific Ocean.</title>
        <authorList>
            <person name="Cheng H."/>
            <person name="Wu Y.-H."/>
            <person name="Guo L.-L."/>
            <person name="Xu X.-W."/>
        </authorList>
    </citation>
    <scope>NUCLEOTIDE SEQUENCE [LARGE SCALE GENOMIC DNA]</scope>
    <source>
        <strain evidence="2 3">KCTC 32269</strain>
    </source>
</reference>
<evidence type="ECO:0000313" key="3">
    <source>
        <dbReference type="Proteomes" id="UP000238426"/>
    </source>
</evidence>
<proteinExistence type="predicted"/>
<dbReference type="RefSeq" id="WP_106462043.1">
    <property type="nucleotide sequence ID" value="NZ_PXOQ01000006.1"/>
</dbReference>
<feature type="signal peptide" evidence="1">
    <location>
        <begin position="1"/>
        <end position="19"/>
    </location>
</feature>